<feature type="coiled-coil region" evidence="1">
    <location>
        <begin position="134"/>
        <end position="204"/>
    </location>
</feature>
<name>A0A8S5R6C3_9CAUD</name>
<evidence type="ECO:0000256" key="1">
    <source>
        <dbReference type="SAM" id="Coils"/>
    </source>
</evidence>
<organism evidence="2">
    <name type="scientific">Myoviridae sp. ctaOv25</name>
    <dbReference type="NCBI Taxonomy" id="2827290"/>
    <lineage>
        <taxon>Viruses</taxon>
        <taxon>Duplodnaviria</taxon>
        <taxon>Heunggongvirae</taxon>
        <taxon>Uroviricota</taxon>
        <taxon>Caudoviricetes</taxon>
    </lineage>
</organism>
<accession>A0A8S5R6C3</accession>
<protein>
    <submittedName>
        <fullName evidence="2">Uncharacterized protein</fullName>
    </submittedName>
</protein>
<evidence type="ECO:0000313" key="2">
    <source>
        <dbReference type="EMBL" id="DAE26540.1"/>
    </source>
</evidence>
<sequence length="327" mass="35394">MTIRESVEKEMNIYAMYCENTVDTALAISEIDMYTEGAVDSIKEFANKIIQAIKDFIQKAKNAFKKKLDEFKAKRDLRKIEAMWKKNINNVATVTNFVEEKEIRKEVSKAVSKVSKICQQAVGAKDSSKVEALAEELQNVVRDMGIAIEKKQKKLKIKLSGSPEKMIEVEEFYEFLGDTAENAVDALAKKAAEIEQKLEKSRKIMEESGDDAGADEIAAEKAKISAIQKGESEISKITTTGGNWFSRNRSMLLGAIRGCATGAFLGAAVGSLIGGAADQAHNGGRTNEYQSQGFDLGAAYGAGSGAIRGALAGREKDKARNGGGGSN</sequence>
<keyword evidence="1" id="KW-0175">Coiled coil</keyword>
<dbReference type="EMBL" id="BK015820">
    <property type="protein sequence ID" value="DAE26540.1"/>
    <property type="molecule type" value="Genomic_DNA"/>
</dbReference>
<proteinExistence type="predicted"/>
<reference evidence="2" key="1">
    <citation type="journal article" date="2021" name="Proc. Natl. Acad. Sci. U.S.A.">
        <title>A Catalog of Tens of Thousands of Viruses from Human Metagenomes Reveals Hidden Associations with Chronic Diseases.</title>
        <authorList>
            <person name="Tisza M.J."/>
            <person name="Buck C.B."/>
        </authorList>
    </citation>
    <scope>NUCLEOTIDE SEQUENCE</scope>
    <source>
        <strain evidence="2">CtaOv25</strain>
    </source>
</reference>